<feature type="domain" description="Peptidase S26" evidence="7">
    <location>
        <begin position="26"/>
        <end position="168"/>
    </location>
</feature>
<keyword evidence="3 6" id="KW-0645">Protease</keyword>
<dbReference type="InterPro" id="IPR019533">
    <property type="entry name" value="Peptidase_S26"/>
</dbReference>
<evidence type="ECO:0000313" key="9">
    <source>
        <dbReference type="Proteomes" id="UP000675379"/>
    </source>
</evidence>
<dbReference type="GO" id="GO:0004252">
    <property type="term" value="F:serine-type endopeptidase activity"/>
    <property type="evidence" value="ECO:0007669"/>
    <property type="project" value="InterPro"/>
</dbReference>
<dbReference type="EC" id="3.4.21.89" evidence="6"/>
<keyword evidence="9" id="KW-1185">Reference proteome</keyword>
<comment type="caution">
    <text evidence="8">The sequence shown here is derived from an EMBL/GenBank/DDBJ whole genome shotgun (WGS) entry which is preliminary data.</text>
</comment>
<name>A0A941CR57_9CLOT</name>
<dbReference type="EMBL" id="JAGSCS010000012">
    <property type="protein sequence ID" value="MBR0576609.1"/>
    <property type="molecule type" value="Genomic_DNA"/>
</dbReference>
<dbReference type="PROSITE" id="PS00501">
    <property type="entry name" value="SPASE_I_1"/>
    <property type="match status" value="1"/>
</dbReference>
<evidence type="ECO:0000256" key="1">
    <source>
        <dbReference type="ARBA" id="ARBA00004401"/>
    </source>
</evidence>
<reference evidence="8" key="1">
    <citation type="submission" date="2021-04" db="EMBL/GenBank/DDBJ databases">
        <title>Proteiniclasticum sedimins sp. nov., an obligate anaerobic bacterium isolated from anaerobic sludge.</title>
        <authorList>
            <person name="Liu J."/>
        </authorList>
    </citation>
    <scope>NUCLEOTIDE SEQUENCE</scope>
    <source>
        <strain evidence="8">BAD-10</strain>
    </source>
</reference>
<dbReference type="PRINTS" id="PR00727">
    <property type="entry name" value="LEADERPTASE"/>
</dbReference>
<feature type="active site" evidence="5">
    <location>
        <position position="93"/>
    </location>
</feature>
<dbReference type="PANTHER" id="PTHR43390:SF1">
    <property type="entry name" value="CHLOROPLAST PROCESSING PEPTIDASE"/>
    <property type="match status" value="1"/>
</dbReference>
<dbReference type="AlphaFoldDB" id="A0A941CR57"/>
<dbReference type="GO" id="GO:0005886">
    <property type="term" value="C:plasma membrane"/>
    <property type="evidence" value="ECO:0007669"/>
    <property type="project" value="UniProtKB-SubCell"/>
</dbReference>
<proteinExistence type="inferred from homology"/>
<evidence type="ECO:0000256" key="4">
    <source>
        <dbReference type="ARBA" id="ARBA00022801"/>
    </source>
</evidence>
<evidence type="ECO:0000256" key="3">
    <source>
        <dbReference type="ARBA" id="ARBA00022670"/>
    </source>
</evidence>
<dbReference type="GO" id="GO:0009003">
    <property type="term" value="F:signal peptidase activity"/>
    <property type="evidence" value="ECO:0007669"/>
    <property type="project" value="UniProtKB-EC"/>
</dbReference>
<dbReference type="RefSeq" id="WP_211801760.1">
    <property type="nucleotide sequence ID" value="NZ_JAGSCS010000012.1"/>
</dbReference>
<dbReference type="InterPro" id="IPR019756">
    <property type="entry name" value="Pept_S26A_signal_pept_1_Ser-AS"/>
</dbReference>
<dbReference type="NCBIfam" id="TIGR02227">
    <property type="entry name" value="sigpep_I_bact"/>
    <property type="match status" value="1"/>
</dbReference>
<evidence type="ECO:0000313" key="8">
    <source>
        <dbReference type="EMBL" id="MBR0576609.1"/>
    </source>
</evidence>
<comment type="subcellular location">
    <subcellularLocation>
        <location evidence="1">Cell membrane</location>
        <topology evidence="1">Single-pass type II membrane protein</topology>
    </subcellularLocation>
    <subcellularLocation>
        <location evidence="6">Membrane</location>
        <topology evidence="6">Single-pass type II membrane protein</topology>
    </subcellularLocation>
</comment>
<comment type="catalytic activity">
    <reaction evidence="6">
        <text>Cleavage of hydrophobic, N-terminal signal or leader sequences from secreted and periplasmic proteins.</text>
        <dbReference type="EC" id="3.4.21.89"/>
    </reaction>
</comment>
<dbReference type="SUPFAM" id="SSF51306">
    <property type="entry name" value="LexA/Signal peptidase"/>
    <property type="match status" value="1"/>
</dbReference>
<comment type="similarity">
    <text evidence="2 6">Belongs to the peptidase S26 family.</text>
</comment>
<gene>
    <name evidence="8" type="primary">lepB</name>
    <name evidence="8" type="ORF">KCG48_09690</name>
</gene>
<dbReference type="Gene3D" id="2.10.109.10">
    <property type="entry name" value="Umud Fragment, subunit A"/>
    <property type="match status" value="1"/>
</dbReference>
<dbReference type="GO" id="GO:0006465">
    <property type="term" value="P:signal peptide processing"/>
    <property type="evidence" value="ECO:0007669"/>
    <property type="project" value="InterPro"/>
</dbReference>
<dbReference type="Proteomes" id="UP000675379">
    <property type="component" value="Unassembled WGS sequence"/>
</dbReference>
<accession>A0A941CR57</accession>
<evidence type="ECO:0000256" key="6">
    <source>
        <dbReference type="RuleBase" id="RU362042"/>
    </source>
</evidence>
<organism evidence="8 9">
    <name type="scientific">Proteiniclasticum sediminis</name>
    <dbReference type="NCBI Taxonomy" id="2804028"/>
    <lineage>
        <taxon>Bacteria</taxon>
        <taxon>Bacillati</taxon>
        <taxon>Bacillota</taxon>
        <taxon>Clostridia</taxon>
        <taxon>Eubacteriales</taxon>
        <taxon>Clostridiaceae</taxon>
        <taxon>Proteiniclasticum</taxon>
    </lineage>
</organism>
<dbReference type="Pfam" id="PF10502">
    <property type="entry name" value="Peptidase_S26"/>
    <property type="match status" value="1"/>
</dbReference>
<feature type="active site" evidence="5">
    <location>
        <position position="52"/>
    </location>
</feature>
<evidence type="ECO:0000259" key="7">
    <source>
        <dbReference type="Pfam" id="PF10502"/>
    </source>
</evidence>
<dbReference type="PANTHER" id="PTHR43390">
    <property type="entry name" value="SIGNAL PEPTIDASE I"/>
    <property type="match status" value="1"/>
</dbReference>
<evidence type="ECO:0000256" key="2">
    <source>
        <dbReference type="ARBA" id="ARBA00009370"/>
    </source>
</evidence>
<dbReference type="CDD" id="cd06530">
    <property type="entry name" value="S26_SPase_I"/>
    <property type="match status" value="1"/>
</dbReference>
<evidence type="ECO:0000256" key="5">
    <source>
        <dbReference type="PIRSR" id="PIRSR600223-1"/>
    </source>
</evidence>
<sequence>MTIRSTTTEKPGKACPGELLSFADWASLLLVPLAALAIRRWVFSWGLVTSASMEPTLHAGDRILIRHRPQQNPLLRGDIVIFRSRELKKNLAKRVIGLPGETVSWKNGTVFIGDRALHEPQIQGSFPGEGRVTVPEGCYFLLGDNRLHSLDSRSWKSPFIASKDIRGVVWGKGIFPVHRI</sequence>
<protein>
    <recommendedName>
        <fullName evidence="6">Signal peptidase I</fullName>
        <ecNumber evidence="6">3.4.21.89</ecNumber>
    </recommendedName>
</protein>
<dbReference type="InterPro" id="IPR000223">
    <property type="entry name" value="Pept_S26A_signal_pept_1"/>
</dbReference>
<dbReference type="InterPro" id="IPR036286">
    <property type="entry name" value="LexA/Signal_pep-like_sf"/>
</dbReference>
<keyword evidence="4 6" id="KW-0378">Hydrolase</keyword>